<accession>A0A8H6Y847</accession>
<keyword evidence="1" id="KW-0472">Membrane</keyword>
<comment type="caution">
    <text evidence="3">The sequence shown here is derived from an EMBL/GenBank/DDBJ whole genome shotgun (WGS) entry which is preliminary data.</text>
</comment>
<feature type="domain" description="DUF6534" evidence="2">
    <location>
        <begin position="180"/>
        <end position="268"/>
    </location>
</feature>
<feature type="transmembrane region" description="Helical" evidence="1">
    <location>
        <begin position="106"/>
        <end position="124"/>
    </location>
</feature>
<dbReference type="Proteomes" id="UP000623467">
    <property type="component" value="Unassembled WGS sequence"/>
</dbReference>
<feature type="transmembrane region" description="Helical" evidence="1">
    <location>
        <begin position="213"/>
        <end position="237"/>
    </location>
</feature>
<dbReference type="PANTHER" id="PTHR40465">
    <property type="entry name" value="CHROMOSOME 1, WHOLE GENOME SHOTGUN SEQUENCE"/>
    <property type="match status" value="1"/>
</dbReference>
<keyword evidence="1" id="KW-1133">Transmembrane helix</keyword>
<feature type="transmembrane region" description="Helical" evidence="1">
    <location>
        <begin position="131"/>
        <end position="155"/>
    </location>
</feature>
<protein>
    <recommendedName>
        <fullName evidence="2">DUF6534 domain-containing protein</fullName>
    </recommendedName>
</protein>
<feature type="transmembrane region" description="Helical" evidence="1">
    <location>
        <begin position="23"/>
        <end position="49"/>
    </location>
</feature>
<evidence type="ECO:0000313" key="4">
    <source>
        <dbReference type="Proteomes" id="UP000623467"/>
    </source>
</evidence>
<dbReference type="AlphaFoldDB" id="A0A8H6Y847"/>
<evidence type="ECO:0000256" key="1">
    <source>
        <dbReference type="SAM" id="Phobius"/>
    </source>
</evidence>
<dbReference type="InterPro" id="IPR045339">
    <property type="entry name" value="DUF6534"/>
</dbReference>
<feature type="transmembrane region" description="Helical" evidence="1">
    <location>
        <begin position="167"/>
        <end position="193"/>
    </location>
</feature>
<reference evidence="3" key="1">
    <citation type="submission" date="2020-05" db="EMBL/GenBank/DDBJ databases">
        <title>Mycena genomes resolve the evolution of fungal bioluminescence.</title>
        <authorList>
            <person name="Tsai I.J."/>
        </authorList>
    </citation>
    <scope>NUCLEOTIDE SEQUENCE</scope>
    <source>
        <strain evidence="3">160909Yilan</strain>
    </source>
</reference>
<proteinExistence type="predicted"/>
<keyword evidence="4" id="KW-1185">Reference proteome</keyword>
<dbReference type="OrthoDB" id="3270417at2759"/>
<dbReference type="Pfam" id="PF20152">
    <property type="entry name" value="DUF6534"/>
    <property type="match status" value="1"/>
</dbReference>
<dbReference type="EMBL" id="JACAZH010000011">
    <property type="protein sequence ID" value="KAF7354983.1"/>
    <property type="molecule type" value="Genomic_DNA"/>
</dbReference>
<organism evidence="3 4">
    <name type="scientific">Mycena sanguinolenta</name>
    <dbReference type="NCBI Taxonomy" id="230812"/>
    <lineage>
        <taxon>Eukaryota</taxon>
        <taxon>Fungi</taxon>
        <taxon>Dikarya</taxon>
        <taxon>Basidiomycota</taxon>
        <taxon>Agaricomycotina</taxon>
        <taxon>Agaricomycetes</taxon>
        <taxon>Agaricomycetidae</taxon>
        <taxon>Agaricales</taxon>
        <taxon>Marasmiineae</taxon>
        <taxon>Mycenaceae</taxon>
        <taxon>Mycena</taxon>
    </lineage>
</organism>
<name>A0A8H6Y847_9AGAR</name>
<gene>
    <name evidence="3" type="ORF">MSAN_01413800</name>
</gene>
<feature type="transmembrane region" description="Helical" evidence="1">
    <location>
        <begin position="243"/>
        <end position="263"/>
    </location>
</feature>
<dbReference type="PANTHER" id="PTHR40465:SF1">
    <property type="entry name" value="DUF6534 DOMAIN-CONTAINING PROTEIN"/>
    <property type="match status" value="1"/>
</dbReference>
<evidence type="ECO:0000313" key="3">
    <source>
        <dbReference type="EMBL" id="KAF7354983.1"/>
    </source>
</evidence>
<keyword evidence="1" id="KW-0812">Transmembrane</keyword>
<feature type="transmembrane region" description="Helical" evidence="1">
    <location>
        <begin position="61"/>
        <end position="86"/>
    </location>
</feature>
<evidence type="ECO:0000259" key="2">
    <source>
        <dbReference type="Pfam" id="PF20152"/>
    </source>
</evidence>
<sequence length="332" mass="36330">MASTPSAAAAAELAALTSAIKELFATTFIGFTVATTLYGVSVLQAYLYFRKYTKDLVALKAMVATLWIFDTLTTIFVAHSLFTLVFEVLNKSVNTNITWSFTSEKLLVTIITFISQIFYAHTIWKVSKNMITTVFISVLAVGAFGLGIYTTVHLFENPAPDSISTRGFLIVSGLVQGLAALNDLVITGAMSWYLHIKRRGSTLPSTDKVVDTLILYAVSRGVLTAVAQIMFLVLNVAVPHHEYWLPFHMVVGKLYVNSVFATLNVRQSLSQKQTEIKLGPGITTLANNGEMGERDQTVTKPITFAPIQNTNAASTTFGMFNQSISSSDVEQR</sequence>